<feature type="transmembrane region" description="Helical" evidence="6">
    <location>
        <begin position="222"/>
        <end position="245"/>
    </location>
</feature>
<dbReference type="CDD" id="cd06581">
    <property type="entry name" value="TM_PBP1_LivM_like"/>
    <property type="match status" value="1"/>
</dbReference>
<feature type="transmembrane region" description="Helical" evidence="6">
    <location>
        <begin position="25"/>
        <end position="44"/>
    </location>
</feature>
<evidence type="ECO:0000313" key="8">
    <source>
        <dbReference type="Proteomes" id="UP001595629"/>
    </source>
</evidence>
<feature type="transmembrane region" description="Helical" evidence="6">
    <location>
        <begin position="123"/>
        <end position="140"/>
    </location>
</feature>
<name>A0ABV7TC83_9RHOB</name>
<accession>A0ABV7TC83</accession>
<protein>
    <submittedName>
        <fullName evidence="7">Branched-chain amino acid ABC transporter permease</fullName>
    </submittedName>
</protein>
<feature type="transmembrane region" description="Helical" evidence="6">
    <location>
        <begin position="301"/>
        <end position="318"/>
    </location>
</feature>
<dbReference type="RefSeq" id="WP_386733968.1">
    <property type="nucleotide sequence ID" value="NZ_JBHRXI010000002.1"/>
</dbReference>
<feature type="transmembrane region" description="Helical" evidence="6">
    <location>
        <begin position="172"/>
        <end position="190"/>
    </location>
</feature>
<proteinExistence type="predicted"/>
<evidence type="ECO:0000256" key="4">
    <source>
        <dbReference type="ARBA" id="ARBA00022989"/>
    </source>
</evidence>
<keyword evidence="2" id="KW-1003">Cell membrane</keyword>
<comment type="caution">
    <text evidence="7">The sequence shown here is derived from an EMBL/GenBank/DDBJ whole genome shotgun (WGS) entry which is preliminary data.</text>
</comment>
<dbReference type="Proteomes" id="UP001595629">
    <property type="component" value="Unassembled WGS sequence"/>
</dbReference>
<evidence type="ECO:0000256" key="3">
    <source>
        <dbReference type="ARBA" id="ARBA00022692"/>
    </source>
</evidence>
<evidence type="ECO:0000256" key="5">
    <source>
        <dbReference type="ARBA" id="ARBA00023136"/>
    </source>
</evidence>
<reference evidence="8" key="1">
    <citation type="journal article" date="2019" name="Int. J. Syst. Evol. Microbiol.">
        <title>The Global Catalogue of Microorganisms (GCM) 10K type strain sequencing project: providing services to taxonomists for standard genome sequencing and annotation.</title>
        <authorList>
            <consortium name="The Broad Institute Genomics Platform"/>
            <consortium name="The Broad Institute Genome Sequencing Center for Infectious Disease"/>
            <person name="Wu L."/>
            <person name="Ma J."/>
        </authorList>
    </citation>
    <scope>NUCLEOTIDE SEQUENCE [LARGE SCALE GENOMIC DNA]</scope>
    <source>
        <strain evidence="8">KCTC 42911</strain>
    </source>
</reference>
<evidence type="ECO:0000256" key="1">
    <source>
        <dbReference type="ARBA" id="ARBA00004651"/>
    </source>
</evidence>
<dbReference type="PANTHER" id="PTHR30482">
    <property type="entry name" value="HIGH-AFFINITY BRANCHED-CHAIN AMINO ACID TRANSPORT SYSTEM PERMEASE"/>
    <property type="match status" value="1"/>
</dbReference>
<keyword evidence="5 6" id="KW-0472">Membrane</keyword>
<keyword evidence="4 6" id="KW-1133">Transmembrane helix</keyword>
<evidence type="ECO:0000256" key="6">
    <source>
        <dbReference type="SAM" id="Phobius"/>
    </source>
</evidence>
<dbReference type="InterPro" id="IPR043428">
    <property type="entry name" value="LivM-like"/>
</dbReference>
<keyword evidence="3 6" id="KW-0812">Transmembrane</keyword>
<feature type="transmembrane region" description="Helical" evidence="6">
    <location>
        <begin position="257"/>
        <end position="289"/>
    </location>
</feature>
<dbReference type="EMBL" id="JBHRXI010000002">
    <property type="protein sequence ID" value="MFC3612776.1"/>
    <property type="molecule type" value="Genomic_DNA"/>
</dbReference>
<evidence type="ECO:0000256" key="2">
    <source>
        <dbReference type="ARBA" id="ARBA00022475"/>
    </source>
</evidence>
<evidence type="ECO:0000313" key="7">
    <source>
        <dbReference type="EMBL" id="MFC3612776.1"/>
    </source>
</evidence>
<dbReference type="Pfam" id="PF02653">
    <property type="entry name" value="BPD_transp_2"/>
    <property type="match status" value="1"/>
</dbReference>
<sequence>MQVLFKTSYDQDIDHLPKRGEKIRVFAALIAVVVLPLLVDPFYLTEIGLLFAYVVAGIGLMLLVGFTGQVSFGHSAFLGIGAYAHTVFLTLGVPFLPSVVLTVLLSGIAGLILGRSASKMHGFYLAIATLVFAVLVETLIGEWEHVTGGHAGIAVPDIKIFGIYLTEPIHQYYLDLIFTLIVLVAAANLLRAPTGRAFQAIRDSELSARGLGVDIAWYKIKAFGLSAAITGLAGVLMAHHLYFLSPETFGISESLRLLLMVVVGGVGTLLGAILGAVFITALPFGISILRSMLPDSIANQAGLEPLLFGIVIVLVLIYEPEGMAGRWHKFRLFLETFPYYKRASFVRQKSYLKTERMR</sequence>
<comment type="subcellular location">
    <subcellularLocation>
        <location evidence="1">Cell membrane</location>
        <topology evidence="1">Multi-pass membrane protein</topology>
    </subcellularLocation>
</comment>
<organism evidence="7 8">
    <name type="scientific">Lutimaribacter marinistellae</name>
    <dbReference type="NCBI Taxonomy" id="1820329"/>
    <lineage>
        <taxon>Bacteria</taxon>
        <taxon>Pseudomonadati</taxon>
        <taxon>Pseudomonadota</taxon>
        <taxon>Alphaproteobacteria</taxon>
        <taxon>Rhodobacterales</taxon>
        <taxon>Roseobacteraceae</taxon>
        <taxon>Lutimaribacter</taxon>
    </lineage>
</organism>
<dbReference type="InterPro" id="IPR001851">
    <property type="entry name" value="ABC_transp_permease"/>
</dbReference>
<dbReference type="PANTHER" id="PTHR30482:SF20">
    <property type="entry name" value="HIGH-AFFINITY BRANCHED-CHAIN AMINO ACID TRANSPORT SYSTEM PERMEASE PROTEIN LIVM"/>
    <property type="match status" value="1"/>
</dbReference>
<keyword evidence="8" id="KW-1185">Reference proteome</keyword>
<gene>
    <name evidence="7" type="ORF">ACFORG_03295</name>
</gene>
<feature type="transmembrane region" description="Helical" evidence="6">
    <location>
        <begin position="50"/>
        <end position="68"/>
    </location>
</feature>